<organism evidence="1 2">
    <name type="scientific">Platysternon megacephalum</name>
    <name type="common">big-headed turtle</name>
    <dbReference type="NCBI Taxonomy" id="55544"/>
    <lineage>
        <taxon>Eukaryota</taxon>
        <taxon>Metazoa</taxon>
        <taxon>Chordata</taxon>
        <taxon>Craniata</taxon>
        <taxon>Vertebrata</taxon>
        <taxon>Euteleostomi</taxon>
        <taxon>Archelosauria</taxon>
        <taxon>Testudinata</taxon>
        <taxon>Testudines</taxon>
        <taxon>Cryptodira</taxon>
        <taxon>Durocryptodira</taxon>
        <taxon>Testudinoidea</taxon>
        <taxon>Platysternidae</taxon>
        <taxon>Platysternon</taxon>
    </lineage>
</organism>
<keyword evidence="2" id="KW-1185">Reference proteome</keyword>
<dbReference type="Proteomes" id="UP000297703">
    <property type="component" value="Unassembled WGS sequence"/>
</dbReference>
<comment type="caution">
    <text evidence="1">The sequence shown here is derived from an EMBL/GenBank/DDBJ whole genome shotgun (WGS) entry which is preliminary data.</text>
</comment>
<protein>
    <submittedName>
        <fullName evidence="1">Tripartite motif-containing protein 29</fullName>
    </submittedName>
</protein>
<reference evidence="1 2" key="1">
    <citation type="submission" date="2019-04" db="EMBL/GenBank/DDBJ databases">
        <title>Draft genome of the big-headed turtle Platysternon megacephalum.</title>
        <authorList>
            <person name="Gong S."/>
        </authorList>
    </citation>
    <scope>NUCLEOTIDE SEQUENCE [LARGE SCALE GENOMIC DNA]</scope>
    <source>
        <strain evidence="1">DO16091913</strain>
        <tissue evidence="1">Muscle</tissue>
    </source>
</reference>
<dbReference type="EMBL" id="QXTE01000165">
    <property type="protein sequence ID" value="TFK03208.1"/>
    <property type="molecule type" value="Genomic_DNA"/>
</dbReference>
<reference evidence="1 2" key="2">
    <citation type="submission" date="2019-04" db="EMBL/GenBank/DDBJ databases">
        <title>The genome sequence of big-headed turtle.</title>
        <authorList>
            <person name="Gong S."/>
        </authorList>
    </citation>
    <scope>NUCLEOTIDE SEQUENCE [LARGE SCALE GENOMIC DNA]</scope>
    <source>
        <strain evidence="1">DO16091913</strain>
        <tissue evidence="1">Muscle</tissue>
    </source>
</reference>
<dbReference type="AlphaFoldDB" id="A0A4D9E4N3"/>
<proteinExistence type="predicted"/>
<name>A0A4D9E4N3_9SAUR</name>
<evidence type="ECO:0000313" key="1">
    <source>
        <dbReference type="EMBL" id="TFK03208.1"/>
    </source>
</evidence>
<accession>A0A4D9E4N3</accession>
<sequence>MLQVVFIIRKEVASHSSPCCTYTAEDLYTHHTATQARALHGTGAVREPSSLGDVLVHPPGSLPCQWSYLWEGQTRSSLWAWRLTTVSPGWTLLLCVYMYVHTLTPVCLASCAKGLPRVCIPCLGPSVCQQQH</sequence>
<evidence type="ECO:0000313" key="2">
    <source>
        <dbReference type="Proteomes" id="UP000297703"/>
    </source>
</evidence>
<gene>
    <name evidence="1" type="ORF">DR999_PMT14431</name>
</gene>